<dbReference type="AlphaFoldDB" id="A0A9P6XLE8"/>
<reference evidence="2 3" key="1">
    <citation type="journal article" date="2020" name="Microb. Genom.">
        <title>Genetic diversity of clinical and environmental Mucorales isolates obtained from an investigation of mucormycosis cases among solid organ transplant recipients.</title>
        <authorList>
            <person name="Nguyen M.H."/>
            <person name="Kaul D."/>
            <person name="Muto C."/>
            <person name="Cheng S.J."/>
            <person name="Richter R.A."/>
            <person name="Bruno V.M."/>
            <person name="Liu G."/>
            <person name="Beyhan S."/>
            <person name="Sundermann A.J."/>
            <person name="Mounaud S."/>
            <person name="Pasculle A.W."/>
            <person name="Nierman W.C."/>
            <person name="Driscoll E."/>
            <person name="Cumbie R."/>
            <person name="Clancy C.J."/>
            <person name="Dupont C.L."/>
        </authorList>
    </citation>
    <scope>NUCLEOTIDE SEQUENCE [LARGE SCALE GENOMIC DNA]</scope>
    <source>
        <strain evidence="2 3">GL24</strain>
    </source>
</reference>
<dbReference type="Proteomes" id="UP000740926">
    <property type="component" value="Unassembled WGS sequence"/>
</dbReference>
<keyword evidence="3" id="KW-1185">Reference proteome</keyword>
<evidence type="ECO:0000313" key="3">
    <source>
        <dbReference type="Proteomes" id="UP000740926"/>
    </source>
</evidence>
<gene>
    <name evidence="2" type="ORF">G6F50_018706</name>
</gene>
<evidence type="ECO:0000256" key="1">
    <source>
        <dbReference type="SAM" id="Phobius"/>
    </source>
</evidence>
<name>A0A9P6XLE8_9FUNG</name>
<accession>A0A9P6XLE8</accession>
<evidence type="ECO:0000313" key="2">
    <source>
        <dbReference type="EMBL" id="KAG1522059.1"/>
    </source>
</evidence>
<proteinExistence type="predicted"/>
<comment type="caution">
    <text evidence="2">The sequence shown here is derived from an EMBL/GenBank/DDBJ whole genome shotgun (WGS) entry which is preliminary data.</text>
</comment>
<organism evidence="2 3">
    <name type="scientific">Rhizopus delemar</name>
    <dbReference type="NCBI Taxonomy" id="936053"/>
    <lineage>
        <taxon>Eukaryota</taxon>
        <taxon>Fungi</taxon>
        <taxon>Fungi incertae sedis</taxon>
        <taxon>Mucoromycota</taxon>
        <taxon>Mucoromycotina</taxon>
        <taxon>Mucoromycetes</taxon>
        <taxon>Mucorales</taxon>
        <taxon>Mucorineae</taxon>
        <taxon>Rhizopodaceae</taxon>
        <taxon>Rhizopus</taxon>
    </lineage>
</organism>
<keyword evidence="1" id="KW-1133">Transmembrane helix</keyword>
<keyword evidence="1" id="KW-0472">Membrane</keyword>
<protein>
    <submittedName>
        <fullName evidence="2">Uncharacterized protein</fullName>
    </submittedName>
</protein>
<feature type="transmembrane region" description="Helical" evidence="1">
    <location>
        <begin position="12"/>
        <end position="43"/>
    </location>
</feature>
<keyword evidence="1" id="KW-0812">Transmembrane</keyword>
<sequence length="74" mass="8309">MPRNTAVGFAISMWGLLLCFALVWHMWAVAVGSLVAIVITFVVRSYDRDVDFYIPAAEGESIENARYERLQEAA</sequence>
<dbReference type="EMBL" id="JAANIU010023934">
    <property type="protein sequence ID" value="KAG1522059.1"/>
    <property type="molecule type" value="Genomic_DNA"/>
</dbReference>